<proteinExistence type="predicted"/>
<accession>A0A2A8D4B3</accession>
<dbReference type="EMBL" id="PDEV01000004">
    <property type="protein sequence ID" value="PEN15802.1"/>
    <property type="molecule type" value="Genomic_DNA"/>
</dbReference>
<dbReference type="AlphaFoldDB" id="A0A2A8D4B3"/>
<reference evidence="1" key="1">
    <citation type="submission" date="2017-10" db="EMBL/GenBank/DDBJ databases">
        <title>Kefir isolates.</title>
        <authorList>
            <person name="Kim Y."/>
            <person name="Blasche S."/>
        </authorList>
    </citation>
    <scope>NUCLEOTIDE SEQUENCE [LARGE SCALE GENOMIC DNA]</scope>
    <source>
        <strain evidence="1">OG2-2</strain>
    </source>
</reference>
<evidence type="ECO:0000313" key="1">
    <source>
        <dbReference type="EMBL" id="PEN15802.1"/>
    </source>
</evidence>
<evidence type="ECO:0008006" key="3">
    <source>
        <dbReference type="Google" id="ProtNLM"/>
    </source>
</evidence>
<name>A0A2A8D4B3_9MICC</name>
<gene>
    <name evidence="1" type="ORF">CRM92_09395</name>
</gene>
<dbReference type="Proteomes" id="UP000219947">
    <property type="component" value="Unassembled WGS sequence"/>
</dbReference>
<comment type="caution">
    <text evidence="1">The sequence shown here is derived from an EMBL/GenBank/DDBJ whole genome shotgun (WGS) entry which is preliminary data.</text>
</comment>
<evidence type="ECO:0000313" key="2">
    <source>
        <dbReference type="Proteomes" id="UP000219947"/>
    </source>
</evidence>
<sequence length="67" mass="7194">MTHILSGTRITASEAEENQAFADTALALAGHHVTDPVLKDIVDQAAHHAITADEAIAEIRRHVQRAS</sequence>
<keyword evidence="2" id="KW-1185">Reference proteome</keyword>
<protein>
    <recommendedName>
        <fullName evidence="3">Antitoxin VbhA domain-containing protein</fullName>
    </recommendedName>
</protein>
<organism evidence="1 2">
    <name type="scientific">Rothia dentocariosa</name>
    <dbReference type="NCBI Taxonomy" id="2047"/>
    <lineage>
        <taxon>Bacteria</taxon>
        <taxon>Bacillati</taxon>
        <taxon>Actinomycetota</taxon>
        <taxon>Actinomycetes</taxon>
        <taxon>Micrococcales</taxon>
        <taxon>Micrococcaceae</taxon>
        <taxon>Rothia</taxon>
    </lineage>
</organism>
<dbReference type="RefSeq" id="WP_070618361.1">
    <property type="nucleotide sequence ID" value="NZ_PDEV01000004.1"/>
</dbReference>